<feature type="domain" description="Flagella basal body P-ring formation protein FlgA SAF" evidence="2">
    <location>
        <begin position="38"/>
        <end position="151"/>
    </location>
</feature>
<evidence type="ECO:0000259" key="2">
    <source>
        <dbReference type="Pfam" id="PF13144"/>
    </source>
</evidence>
<dbReference type="EMBL" id="VCMV01000077">
    <property type="protein sequence ID" value="KAB0264341.1"/>
    <property type="molecule type" value="Genomic_DNA"/>
</dbReference>
<name>A0A5N3P3X1_9HYPH</name>
<gene>
    <name evidence="3" type="primary">flgA</name>
    <name evidence="3" type="ORF">FEZ63_23870</name>
</gene>
<dbReference type="CDD" id="cd11614">
    <property type="entry name" value="SAF_CpaB_FlgA_like"/>
    <property type="match status" value="1"/>
</dbReference>
<dbReference type="GO" id="GO:0042597">
    <property type="term" value="C:periplasmic space"/>
    <property type="evidence" value="ECO:0007669"/>
    <property type="project" value="UniProtKB-SubCell"/>
</dbReference>
<dbReference type="NCBIfam" id="TIGR03170">
    <property type="entry name" value="flgA_cterm"/>
    <property type="match status" value="1"/>
</dbReference>
<sequence length="154" mass="16530">MKAFHKPILVAVTMATIGVPPVLAEDRILPVPTVTIYPGDIIDAAMLKDRLYPDTYRFRTAVIESPRVLIGKTVRRTLIPGEAIPMNSVDDPKVVTRGVPTTVVFEEAGLSITGVGTPLQSGIVGQSIQVKNIDSGRIIIGRVEADGKIRIGGY</sequence>
<keyword evidence="3" id="KW-0969">Cilium</keyword>
<dbReference type="InterPro" id="IPR017585">
    <property type="entry name" value="SAF_FlgA"/>
</dbReference>
<accession>A0A5N3P3X1</accession>
<comment type="similarity">
    <text evidence="1">Belongs to the FlgA family.</text>
</comment>
<dbReference type="PANTHER" id="PTHR36307">
    <property type="entry name" value="FLAGELLA BASAL BODY P-RING FORMATION PROTEIN FLGA"/>
    <property type="match status" value="1"/>
</dbReference>
<comment type="subcellular location">
    <subcellularLocation>
        <location evidence="1">Periplasm</location>
    </subcellularLocation>
</comment>
<dbReference type="PANTHER" id="PTHR36307:SF1">
    <property type="entry name" value="FLAGELLA BASAL BODY P-RING FORMATION PROTEIN FLGA"/>
    <property type="match status" value="1"/>
</dbReference>
<dbReference type="AlphaFoldDB" id="A0A5N3P3X1"/>
<dbReference type="OrthoDB" id="8448733at2"/>
<dbReference type="RefSeq" id="WP_150949777.1">
    <property type="nucleotide sequence ID" value="NZ_VCMV01000077.1"/>
</dbReference>
<dbReference type="Pfam" id="PF13144">
    <property type="entry name" value="ChapFlgA"/>
    <property type="match status" value="1"/>
</dbReference>
<evidence type="ECO:0000313" key="3">
    <source>
        <dbReference type="EMBL" id="KAB0264341.1"/>
    </source>
</evidence>
<comment type="caution">
    <text evidence="3">The sequence shown here is derived from an EMBL/GenBank/DDBJ whole genome shotgun (WGS) entry which is preliminary data.</text>
</comment>
<keyword evidence="3" id="KW-0966">Cell projection</keyword>
<organism evidence="3 4">
    <name type="scientific">Microvirga brassicacearum</name>
    <dbReference type="NCBI Taxonomy" id="2580413"/>
    <lineage>
        <taxon>Bacteria</taxon>
        <taxon>Pseudomonadati</taxon>
        <taxon>Pseudomonadota</taxon>
        <taxon>Alphaproteobacteria</taxon>
        <taxon>Hyphomicrobiales</taxon>
        <taxon>Methylobacteriaceae</taxon>
        <taxon>Microvirga</taxon>
    </lineage>
</organism>
<evidence type="ECO:0000313" key="4">
    <source>
        <dbReference type="Proteomes" id="UP000325684"/>
    </source>
</evidence>
<dbReference type="GO" id="GO:0044780">
    <property type="term" value="P:bacterial-type flagellum assembly"/>
    <property type="evidence" value="ECO:0007669"/>
    <property type="project" value="InterPro"/>
</dbReference>
<comment type="function">
    <text evidence="1">Involved in the assembly process of the P-ring formation. It may associate with FlgF on the rod constituting a structure essential for the P-ring assembly or may act as a modulator protein for the P-ring assembly.</text>
</comment>
<keyword evidence="4" id="KW-1185">Reference proteome</keyword>
<keyword evidence="3" id="KW-0282">Flagellum</keyword>
<keyword evidence="1" id="KW-1005">Bacterial flagellum biogenesis</keyword>
<reference evidence="3 4" key="1">
    <citation type="journal article" date="2019" name="Microorganisms">
        <title>Genome Insights into the Novel Species Microvirga brassicacearum, a Rapeseed Endophyte with Biotechnological Potential.</title>
        <authorList>
            <person name="Jimenez-Gomez A."/>
            <person name="Saati-Santamaria Z."/>
            <person name="Igual J.M."/>
            <person name="Rivas R."/>
            <person name="Mateos P.F."/>
            <person name="Garcia-Fraile P."/>
        </authorList>
    </citation>
    <scope>NUCLEOTIDE SEQUENCE [LARGE SCALE GENOMIC DNA]</scope>
    <source>
        <strain evidence="3 4">CDVBN77</strain>
    </source>
</reference>
<dbReference type="InterPro" id="IPR039246">
    <property type="entry name" value="Flagellar_FlgA"/>
</dbReference>
<proteinExistence type="inferred from homology"/>
<dbReference type="Gene3D" id="2.30.30.760">
    <property type="match status" value="1"/>
</dbReference>
<keyword evidence="1" id="KW-0574">Periplasm</keyword>
<protein>
    <recommendedName>
        <fullName evidence="1">Flagella basal body P-ring formation protein FlgA</fullName>
    </recommendedName>
</protein>
<evidence type="ECO:0000256" key="1">
    <source>
        <dbReference type="RuleBase" id="RU362063"/>
    </source>
</evidence>
<dbReference type="Proteomes" id="UP000325684">
    <property type="component" value="Unassembled WGS sequence"/>
</dbReference>